<gene>
    <name evidence="8" type="ORF">Pla8534_55380</name>
</gene>
<evidence type="ECO:0000256" key="5">
    <source>
        <dbReference type="ARBA" id="ARBA00023136"/>
    </source>
</evidence>
<name>A0A518E0R8_9BACT</name>
<protein>
    <submittedName>
        <fullName evidence="8">Bacterial type II secretion system protein F domain protein</fullName>
    </submittedName>
</protein>
<dbReference type="RefSeq" id="WP_145056447.1">
    <property type="nucleotide sequence ID" value="NZ_CP036433.1"/>
</dbReference>
<feature type="transmembrane region" description="Helical" evidence="6">
    <location>
        <begin position="232"/>
        <end position="250"/>
    </location>
</feature>
<dbReference type="EMBL" id="CP036433">
    <property type="protein sequence ID" value="QDU97685.1"/>
    <property type="molecule type" value="Genomic_DNA"/>
</dbReference>
<evidence type="ECO:0000256" key="6">
    <source>
        <dbReference type="SAM" id="Phobius"/>
    </source>
</evidence>
<keyword evidence="9" id="KW-1185">Reference proteome</keyword>
<comment type="subcellular location">
    <subcellularLocation>
        <location evidence="1">Cell membrane</location>
        <topology evidence="1">Multi-pass membrane protein</topology>
    </subcellularLocation>
</comment>
<dbReference type="Proteomes" id="UP000317648">
    <property type="component" value="Chromosome"/>
</dbReference>
<proteinExistence type="predicted"/>
<dbReference type="InterPro" id="IPR018076">
    <property type="entry name" value="T2SS_GspF_dom"/>
</dbReference>
<evidence type="ECO:0000313" key="9">
    <source>
        <dbReference type="Proteomes" id="UP000317648"/>
    </source>
</evidence>
<evidence type="ECO:0000256" key="4">
    <source>
        <dbReference type="ARBA" id="ARBA00022989"/>
    </source>
</evidence>
<reference evidence="8 9" key="1">
    <citation type="submission" date="2019-02" db="EMBL/GenBank/DDBJ databases">
        <title>Deep-cultivation of Planctomycetes and their phenomic and genomic characterization uncovers novel biology.</title>
        <authorList>
            <person name="Wiegand S."/>
            <person name="Jogler M."/>
            <person name="Boedeker C."/>
            <person name="Pinto D."/>
            <person name="Vollmers J."/>
            <person name="Rivas-Marin E."/>
            <person name="Kohn T."/>
            <person name="Peeters S.H."/>
            <person name="Heuer A."/>
            <person name="Rast P."/>
            <person name="Oberbeckmann S."/>
            <person name="Bunk B."/>
            <person name="Jeske O."/>
            <person name="Meyerdierks A."/>
            <person name="Storesund J.E."/>
            <person name="Kallscheuer N."/>
            <person name="Luecker S."/>
            <person name="Lage O.M."/>
            <person name="Pohl T."/>
            <person name="Merkel B.J."/>
            <person name="Hornburger P."/>
            <person name="Mueller R.-W."/>
            <person name="Bruemmer F."/>
            <person name="Labrenz M."/>
            <person name="Spormann A.M."/>
            <person name="Op den Camp H."/>
            <person name="Overmann J."/>
            <person name="Amann R."/>
            <person name="Jetten M.S.M."/>
            <person name="Mascher T."/>
            <person name="Medema M.H."/>
            <person name="Devos D.P."/>
            <person name="Kaster A.-K."/>
            <person name="Ovreas L."/>
            <person name="Rohde M."/>
            <person name="Galperin M.Y."/>
            <person name="Jogler C."/>
        </authorList>
    </citation>
    <scope>NUCLEOTIDE SEQUENCE [LARGE SCALE GENOMIC DNA]</scope>
    <source>
        <strain evidence="8 9">Pla85_3_4</strain>
    </source>
</reference>
<dbReference type="GO" id="GO:0005886">
    <property type="term" value="C:plasma membrane"/>
    <property type="evidence" value="ECO:0007669"/>
    <property type="project" value="UniProtKB-SubCell"/>
</dbReference>
<accession>A0A518E0R8</accession>
<feature type="transmembrane region" description="Helical" evidence="6">
    <location>
        <begin position="62"/>
        <end position="81"/>
    </location>
</feature>
<organism evidence="8 9">
    <name type="scientific">Lignipirellula cremea</name>
    <dbReference type="NCBI Taxonomy" id="2528010"/>
    <lineage>
        <taxon>Bacteria</taxon>
        <taxon>Pseudomonadati</taxon>
        <taxon>Planctomycetota</taxon>
        <taxon>Planctomycetia</taxon>
        <taxon>Pirellulales</taxon>
        <taxon>Pirellulaceae</taxon>
        <taxon>Lignipirellula</taxon>
    </lineage>
</organism>
<keyword evidence="4 6" id="KW-1133">Transmembrane helix</keyword>
<evidence type="ECO:0000256" key="1">
    <source>
        <dbReference type="ARBA" id="ARBA00004651"/>
    </source>
</evidence>
<dbReference type="Pfam" id="PF00482">
    <property type="entry name" value="T2SSF"/>
    <property type="match status" value="1"/>
</dbReference>
<evidence type="ECO:0000259" key="7">
    <source>
        <dbReference type="Pfam" id="PF00482"/>
    </source>
</evidence>
<dbReference type="KEGG" id="lcre:Pla8534_55380"/>
<feature type="transmembrane region" description="Helical" evidence="6">
    <location>
        <begin position="87"/>
        <end position="104"/>
    </location>
</feature>
<feature type="transmembrane region" description="Helical" evidence="6">
    <location>
        <begin position="15"/>
        <end position="41"/>
    </location>
</feature>
<dbReference type="AlphaFoldDB" id="A0A518E0R8"/>
<feature type="domain" description="Type II secretion system protein GspF" evidence="7">
    <location>
        <begin position="124"/>
        <end position="247"/>
    </location>
</feature>
<dbReference type="PANTHER" id="PTHR35007:SF1">
    <property type="entry name" value="PILUS ASSEMBLY PROTEIN"/>
    <property type="match status" value="1"/>
</dbReference>
<keyword evidence="2" id="KW-1003">Cell membrane</keyword>
<dbReference type="PANTHER" id="PTHR35007">
    <property type="entry name" value="INTEGRAL MEMBRANE PROTEIN-RELATED"/>
    <property type="match status" value="1"/>
</dbReference>
<feature type="transmembrane region" description="Helical" evidence="6">
    <location>
        <begin position="256"/>
        <end position="281"/>
    </location>
</feature>
<evidence type="ECO:0000256" key="2">
    <source>
        <dbReference type="ARBA" id="ARBA00022475"/>
    </source>
</evidence>
<keyword evidence="5 6" id="KW-0472">Membrane</keyword>
<sequence>MNFALLAMSLTDLTPYASCLCLFIAVVLAVSPVFQFWNAVTDLYLWGMMNSLESTGLRRERLYIYSRFLVLAIVLTVVGGILLDMYILAFIVALLLAIVPRTLLQGRIARRRALLRNQLAAACTGLASSARAGMSLPQALTAVAQDSPEPIKSELWRICRDYRGGVPLPEAIGRASERLELDTFSIFAISLITCLENGGKITDMLDKISRNINEVQRLERRMLSETAAARRVVWVLAIFPFVFLAVMGVLHSSGTALMFTTIVGQCLLVTAIIFIGLSILWSRSILSLEV</sequence>
<dbReference type="OrthoDB" id="263707at2"/>
<keyword evidence="3 6" id="KW-0812">Transmembrane</keyword>
<evidence type="ECO:0000256" key="3">
    <source>
        <dbReference type="ARBA" id="ARBA00022692"/>
    </source>
</evidence>
<dbReference type="InterPro" id="IPR042094">
    <property type="entry name" value="T2SS_GspF_sf"/>
</dbReference>
<evidence type="ECO:0000313" key="8">
    <source>
        <dbReference type="EMBL" id="QDU97685.1"/>
    </source>
</evidence>
<dbReference type="Gene3D" id="1.20.81.30">
    <property type="entry name" value="Type II secretion system (T2SS), domain F"/>
    <property type="match status" value="1"/>
</dbReference>